<accession>A0A0N4XF39</accession>
<name>A0A0N4XF39_NIPBR</name>
<evidence type="ECO:0000313" key="1">
    <source>
        <dbReference type="WBParaSite" id="NBR_0000114101-mRNA-1"/>
    </source>
</evidence>
<reference evidence="1" key="1">
    <citation type="submission" date="2017-02" db="UniProtKB">
        <authorList>
            <consortium name="WormBaseParasite"/>
        </authorList>
    </citation>
    <scope>IDENTIFICATION</scope>
</reference>
<dbReference type="AlphaFoldDB" id="A0A0N4XF39"/>
<proteinExistence type="predicted"/>
<protein>
    <submittedName>
        <fullName evidence="1">Centromere protein I</fullName>
    </submittedName>
</protein>
<dbReference type="WBParaSite" id="NBR_0000114101-mRNA-1">
    <property type="protein sequence ID" value="NBR_0000114101-mRNA-1"/>
    <property type="gene ID" value="NBR_0000114101"/>
</dbReference>
<sequence>LSFDISTPDLLHYFKIYSYIWLVYSRNPPAPGQQHVVRSLIHREISSNLPILDIHITYRKWTVRFYRSEDAVQVLRHFNGFSFRNHKLLVRACQSNAAFGDATALEEAAQVENEERRATPGALPPDGAQRVDLDSLWTATEWKDIMDFKKDLITILEGKQTGMVLSEALAETGVSQRRGIVAAAAELWPTGLIRILLPEVRNFLLFLSLAFNTAQLQSLRVLVSTNSWEPIPPCEIRTEQHLLSYLAAFLSHFGPQHTIIDIPLRLLIKSLSGNWPATGPALAEWATKFVFFLSVLNLEAVQVRFGLLQVLRKVEHTNELCSFSPYRR</sequence>
<dbReference type="CDD" id="cd00590">
    <property type="entry name" value="RRM_SF"/>
    <property type="match status" value="1"/>
</dbReference>
<organism evidence="1">
    <name type="scientific">Nippostrongylus brasiliensis</name>
    <name type="common">Rat hookworm</name>
    <dbReference type="NCBI Taxonomy" id="27835"/>
    <lineage>
        <taxon>Eukaryota</taxon>
        <taxon>Metazoa</taxon>
        <taxon>Ecdysozoa</taxon>
        <taxon>Nematoda</taxon>
        <taxon>Chromadorea</taxon>
        <taxon>Rhabditida</taxon>
        <taxon>Rhabditina</taxon>
        <taxon>Rhabditomorpha</taxon>
        <taxon>Strongyloidea</taxon>
        <taxon>Heligmosomidae</taxon>
        <taxon>Nippostrongylus</taxon>
    </lineage>
</organism>